<dbReference type="AlphaFoldDB" id="A0A4Q2KL36"/>
<protein>
    <submittedName>
        <fullName evidence="2">Helix-turn-helix domain-containing protein</fullName>
    </submittedName>
</protein>
<dbReference type="Proteomes" id="UP000291269">
    <property type="component" value="Unassembled WGS sequence"/>
</dbReference>
<evidence type="ECO:0000313" key="2">
    <source>
        <dbReference type="EMBL" id="RXZ63821.1"/>
    </source>
</evidence>
<reference evidence="2 3" key="1">
    <citation type="journal article" date="2019" name="Gut">
        <title>Antibiotics-induced monodominance of a novel gut bacterial order.</title>
        <authorList>
            <person name="Hildebrand F."/>
            <person name="Moitinho-Silva L."/>
            <person name="Blasche S."/>
            <person name="Jahn M.T."/>
            <person name="Gossmann T.I."/>
            <person name="Heuerta-Cepas J."/>
            <person name="Hercog R."/>
            <person name="Luetge M."/>
            <person name="Bahram M."/>
            <person name="Pryszlak A."/>
            <person name="Alves R.J."/>
            <person name="Waszak S.M."/>
            <person name="Zhu A."/>
            <person name="Ye L."/>
            <person name="Costea P.I."/>
            <person name="Aalvink S."/>
            <person name="Belzer C."/>
            <person name="Forslund S.K."/>
            <person name="Sunagawa S."/>
            <person name="Hentschel U."/>
            <person name="Merten C."/>
            <person name="Patil K.R."/>
            <person name="Benes V."/>
            <person name="Bork P."/>
        </authorList>
    </citation>
    <scope>NUCLEOTIDE SEQUENCE [LARGE SCALE GENOMIC DNA]</scope>
    <source>
        <strain evidence="2 3">HDS1380</strain>
    </source>
</reference>
<sequence length="152" mass="17200">MIDNTKFIELLNAAKGERTQNQFALHCGIGSSTITRFIKGERKPTPAVLKKIASKAYNGVTYEELMQAAGYLDEVQIYAPCNPDLKENRQAADLPIPKERSEIMELIEHDDYFKQFANLYKLMTEVQKGIFLSYVITTLKKAGVNTVPYIGY</sequence>
<feature type="domain" description="HTH cro/C1-type" evidence="1">
    <location>
        <begin position="19"/>
        <end position="65"/>
    </location>
</feature>
<dbReference type="InterPro" id="IPR001387">
    <property type="entry name" value="Cro/C1-type_HTH"/>
</dbReference>
<proteinExistence type="predicted"/>
<dbReference type="GO" id="GO:0003677">
    <property type="term" value="F:DNA binding"/>
    <property type="evidence" value="ECO:0007669"/>
    <property type="project" value="InterPro"/>
</dbReference>
<keyword evidence="3" id="KW-1185">Reference proteome</keyword>
<dbReference type="Pfam" id="PF01381">
    <property type="entry name" value="HTH_3"/>
    <property type="match status" value="1"/>
</dbReference>
<dbReference type="SUPFAM" id="SSF47413">
    <property type="entry name" value="lambda repressor-like DNA-binding domains"/>
    <property type="match status" value="1"/>
</dbReference>
<dbReference type="EMBL" id="SDOZ01000001">
    <property type="protein sequence ID" value="RXZ63821.1"/>
    <property type="molecule type" value="Genomic_DNA"/>
</dbReference>
<organism evidence="2 3">
    <name type="scientific">Candidatus Borkfalkia ceftriaxoniphila</name>
    <dbReference type="NCBI Taxonomy" id="2508949"/>
    <lineage>
        <taxon>Bacteria</taxon>
        <taxon>Bacillati</taxon>
        <taxon>Bacillota</taxon>
        <taxon>Clostridia</taxon>
        <taxon>Christensenellales</taxon>
        <taxon>Christensenellaceae</taxon>
        <taxon>Candidatus Borkfalkia</taxon>
    </lineage>
</organism>
<accession>A0A4Q2KL36</accession>
<dbReference type="OrthoDB" id="1766270at2"/>
<evidence type="ECO:0000313" key="3">
    <source>
        <dbReference type="Proteomes" id="UP000291269"/>
    </source>
</evidence>
<dbReference type="PROSITE" id="PS50943">
    <property type="entry name" value="HTH_CROC1"/>
    <property type="match status" value="1"/>
</dbReference>
<name>A0A4Q2KL36_9FIRM</name>
<evidence type="ECO:0000259" key="1">
    <source>
        <dbReference type="PROSITE" id="PS50943"/>
    </source>
</evidence>
<gene>
    <name evidence="2" type="ORF">ESZ91_00140</name>
</gene>
<dbReference type="InterPro" id="IPR010982">
    <property type="entry name" value="Lambda_DNA-bd_dom_sf"/>
</dbReference>
<dbReference type="Gene3D" id="1.10.260.40">
    <property type="entry name" value="lambda repressor-like DNA-binding domains"/>
    <property type="match status" value="1"/>
</dbReference>
<dbReference type="CDD" id="cd00093">
    <property type="entry name" value="HTH_XRE"/>
    <property type="match status" value="1"/>
</dbReference>
<dbReference type="SMART" id="SM00530">
    <property type="entry name" value="HTH_XRE"/>
    <property type="match status" value="1"/>
</dbReference>
<comment type="caution">
    <text evidence="2">The sequence shown here is derived from an EMBL/GenBank/DDBJ whole genome shotgun (WGS) entry which is preliminary data.</text>
</comment>
<dbReference type="RefSeq" id="WP_129222909.1">
    <property type="nucleotide sequence ID" value="NZ_SDOZ01000001.1"/>
</dbReference>